<evidence type="ECO:0000259" key="3">
    <source>
        <dbReference type="Pfam" id="PF14739"/>
    </source>
</evidence>
<dbReference type="Pfam" id="PF14739">
    <property type="entry name" value="DUF4472"/>
    <property type="match status" value="1"/>
</dbReference>
<dbReference type="OMA" id="ASWHEIT"/>
<gene>
    <name evidence="4" type="ORF">RFI_21431</name>
</gene>
<keyword evidence="5" id="KW-1185">Reference proteome</keyword>
<evidence type="ECO:0000256" key="1">
    <source>
        <dbReference type="SAM" id="Coils"/>
    </source>
</evidence>
<organism evidence="4 5">
    <name type="scientific">Reticulomyxa filosa</name>
    <dbReference type="NCBI Taxonomy" id="46433"/>
    <lineage>
        <taxon>Eukaryota</taxon>
        <taxon>Sar</taxon>
        <taxon>Rhizaria</taxon>
        <taxon>Retaria</taxon>
        <taxon>Foraminifera</taxon>
        <taxon>Monothalamids</taxon>
        <taxon>Reticulomyxidae</taxon>
        <taxon>Reticulomyxa</taxon>
    </lineage>
</organism>
<feature type="compositionally biased region" description="Basic and acidic residues" evidence="2">
    <location>
        <begin position="399"/>
        <end position="415"/>
    </location>
</feature>
<dbReference type="InterPro" id="IPR029329">
    <property type="entry name" value="DUF4472"/>
</dbReference>
<dbReference type="Proteomes" id="UP000023152">
    <property type="component" value="Unassembled WGS sequence"/>
</dbReference>
<dbReference type="GO" id="GO:0005737">
    <property type="term" value="C:cytoplasm"/>
    <property type="evidence" value="ECO:0007669"/>
    <property type="project" value="TreeGrafter"/>
</dbReference>
<feature type="coiled-coil region" evidence="1">
    <location>
        <begin position="822"/>
        <end position="874"/>
    </location>
</feature>
<protein>
    <submittedName>
        <fullName evidence="4">Viral A-type inclusion protein</fullName>
    </submittedName>
</protein>
<feature type="domain" description="DUF4472" evidence="3">
    <location>
        <begin position="245"/>
        <end position="351"/>
    </location>
</feature>
<dbReference type="EMBL" id="ASPP01018687">
    <property type="protein sequence ID" value="ETO15933.1"/>
    <property type="molecule type" value="Genomic_DNA"/>
</dbReference>
<accession>X6MPM2</accession>
<sequence>MLPVSQCAFNKKKSDMIFKNNSISDVRGKLVSQLSFVEIPGIDKLLENANDLRMKEGPTLNKEIIAFANLRTHKHSKLFSICLEKMTINFTIHNKTHNNSALVCFDNENSLELKKLTLQYAKYIGNITNFPVINNNRIQGLLSRYHMRLHNVIKQLEAFKYLKSLQVNGMLPFFIVMLQHQNNKLYAPSNEELTELRKTLAEKENLIIELYGDKEKLSEIYASFRKKYSELVERKTNNQKDLIESEEKCLSISKALVELQIENNELKRQQHEMQAQLETKLSNIKNNAVETASREKLIQEENIEIKNKYEGLLQEKKDLSMEYVVLRQNYINLTTEFDKLKEKTEEKTLELTNANKVLEETRSINEKLLVKEEELTKIQQHLELKIKELRQLPPSVSEADPHKRETDTLNKEDKQVGNTAQQQQLERDVEVLKEQLQITTRQITSLESQVNESRQRHNELDKENVKLREQLRQKTEEYKLKLFEYLHRATDPSESTSENSIVKNKLYQEILQTHSLREDELMQDAELERRRNNRISQQLSKIQQRYQALLQFTQGIVPDHKIPSLVMDAKTMQENIDTIAETLVKGGVKHREVSNDSRNMWQRVEELNKQLEREKVNQLMAIERTRDYQEKLQKEILSLKKVLHEEHSNCGAASQQLKAEYQSNIKRLLELEHVLETQIEQNKIFIARGEQKIHGRVEKIGSEIQLLEESSNKSGKKCNEESKIDNTDKIELIDRLKQLESEVKELREKNSSLKQQLQKLLKSGWTPEELEKLEKELEETKDKARKMEFCQDNIVLLLTFIIFFYIPKDSSAEVNTSYWERLKQLETDKAQLVSRANEAEEELKTIHQHYQTKIAKYVKQISKLKNEMNELKQKYIVVEK</sequence>
<evidence type="ECO:0000313" key="4">
    <source>
        <dbReference type="EMBL" id="ETO15933.1"/>
    </source>
</evidence>
<evidence type="ECO:0000313" key="5">
    <source>
        <dbReference type="Proteomes" id="UP000023152"/>
    </source>
</evidence>
<dbReference type="InterPro" id="IPR039873">
    <property type="entry name" value="CCDC78"/>
</dbReference>
<comment type="caution">
    <text evidence="4">The sequence shown here is derived from an EMBL/GenBank/DDBJ whole genome shotgun (WGS) entry which is preliminary data.</text>
</comment>
<proteinExistence type="predicted"/>
<dbReference type="Gene3D" id="1.10.287.1490">
    <property type="match status" value="1"/>
</dbReference>
<dbReference type="PANTHER" id="PTHR22106">
    <property type="entry name" value="COILED-COIL DOMAIN-CONTAINING PROTEIN 78"/>
    <property type="match status" value="1"/>
</dbReference>
<name>X6MPM2_RETFI</name>
<dbReference type="OrthoDB" id="2113965at2759"/>
<evidence type="ECO:0000256" key="2">
    <source>
        <dbReference type="SAM" id="MobiDB-lite"/>
    </source>
</evidence>
<dbReference type="PANTHER" id="PTHR22106:SF5">
    <property type="entry name" value="COILED-COIL DOMAIN-CONTAINING PROTEIN 78"/>
    <property type="match status" value="1"/>
</dbReference>
<feature type="coiled-coil region" evidence="1">
    <location>
        <begin position="249"/>
        <end position="392"/>
    </location>
</feature>
<dbReference type="AlphaFoldDB" id="X6MPM2"/>
<feature type="coiled-coil region" evidence="1">
    <location>
        <begin position="729"/>
        <end position="790"/>
    </location>
</feature>
<reference evidence="4 5" key="1">
    <citation type="journal article" date="2013" name="Curr. Biol.">
        <title>The Genome of the Foraminiferan Reticulomyxa filosa.</title>
        <authorList>
            <person name="Glockner G."/>
            <person name="Hulsmann N."/>
            <person name="Schleicher M."/>
            <person name="Noegel A.A."/>
            <person name="Eichinger L."/>
            <person name="Gallinger C."/>
            <person name="Pawlowski J."/>
            <person name="Sierra R."/>
            <person name="Euteneuer U."/>
            <person name="Pillet L."/>
            <person name="Moustafa A."/>
            <person name="Platzer M."/>
            <person name="Groth M."/>
            <person name="Szafranski K."/>
            <person name="Schliwa M."/>
        </authorList>
    </citation>
    <scope>NUCLEOTIDE SEQUENCE [LARGE SCALE GENOMIC DNA]</scope>
</reference>
<keyword evidence="1" id="KW-0175">Coiled coil</keyword>
<feature type="region of interest" description="Disordered" evidence="2">
    <location>
        <begin position="393"/>
        <end position="424"/>
    </location>
</feature>